<evidence type="ECO:0000313" key="1">
    <source>
        <dbReference type="EMBL" id="POM23790.1"/>
    </source>
</evidence>
<dbReference type="EMBL" id="MTBP01000002">
    <property type="protein sequence ID" value="POM23790.1"/>
    <property type="molecule type" value="Genomic_DNA"/>
</dbReference>
<keyword evidence="2" id="KW-1185">Reference proteome</keyword>
<protein>
    <submittedName>
        <fullName evidence="1">Uncharacterized protein</fullName>
    </submittedName>
</protein>
<dbReference type="Proteomes" id="UP000242367">
    <property type="component" value="Unassembled WGS sequence"/>
</dbReference>
<sequence length="151" mass="16999">MTTKNDTVPTRSVLAQLRALAREPITGLDDLRRVARAQAATLFTTLAAPLHDLPERLPALIPSIRIEYVPDVPLPSLSFWAQRHWHIHIRDSDPPQLQIVALLRELKRIIDWPLRTRQGGITSRQWEGLAAQFGRDVIAATTAHNQKGETP</sequence>
<organism evidence="1 2">
    <name type="scientific">Actinomadura rubteroloni</name>
    <dbReference type="NCBI Taxonomy" id="1926885"/>
    <lineage>
        <taxon>Bacteria</taxon>
        <taxon>Bacillati</taxon>
        <taxon>Actinomycetota</taxon>
        <taxon>Actinomycetes</taxon>
        <taxon>Streptosporangiales</taxon>
        <taxon>Thermomonosporaceae</taxon>
        <taxon>Actinomadura</taxon>
    </lineage>
</organism>
<dbReference type="AlphaFoldDB" id="A0A2P4UFF6"/>
<gene>
    <name evidence="1" type="ORF">BTM25_24150</name>
</gene>
<evidence type="ECO:0000313" key="2">
    <source>
        <dbReference type="Proteomes" id="UP000242367"/>
    </source>
</evidence>
<accession>A0A2P4UFF6</accession>
<reference evidence="1 2" key="1">
    <citation type="journal article" date="2017" name="Chemistry">
        <title>Isolation, Biosynthesis and Chemical Modifications of Rubterolones A-F: Rare Tropolone Alkaloids from Actinomadura sp. 5-2.</title>
        <authorList>
            <person name="Guo H."/>
            <person name="Benndorf R."/>
            <person name="Leichnitz D."/>
            <person name="Klassen J.L."/>
            <person name="Vollmers J."/>
            <person name="Gorls H."/>
            <person name="Steinacker M."/>
            <person name="Weigel C."/>
            <person name="Dahse H.M."/>
            <person name="Kaster A.K."/>
            <person name="de Beer Z.W."/>
            <person name="Poulsen M."/>
            <person name="Beemelmanns C."/>
        </authorList>
    </citation>
    <scope>NUCLEOTIDE SEQUENCE [LARGE SCALE GENOMIC DNA]</scope>
    <source>
        <strain evidence="1 2">5-2</strain>
    </source>
</reference>
<comment type="caution">
    <text evidence="1">The sequence shown here is derived from an EMBL/GenBank/DDBJ whole genome shotgun (WGS) entry which is preliminary data.</text>
</comment>
<proteinExistence type="predicted"/>
<name>A0A2P4UFF6_9ACTN</name>